<dbReference type="Proteomes" id="UP000321570">
    <property type="component" value="Unassembled WGS sequence"/>
</dbReference>
<reference evidence="2 3" key="1">
    <citation type="submission" date="2019-07" db="EMBL/GenBank/DDBJ databases">
        <authorList>
            <person name="Jastrzebski P J."/>
            <person name="Paukszto L."/>
            <person name="Jastrzebski P J."/>
        </authorList>
    </citation>
    <scope>NUCLEOTIDE SEQUENCE [LARGE SCALE GENOMIC DNA]</scope>
    <source>
        <strain evidence="2 3">WMS-il1</strain>
    </source>
</reference>
<evidence type="ECO:0000313" key="2">
    <source>
        <dbReference type="EMBL" id="VUZ47117.1"/>
    </source>
</evidence>
<evidence type="ECO:0000256" key="1">
    <source>
        <dbReference type="SAM" id="Phobius"/>
    </source>
</evidence>
<keyword evidence="3" id="KW-1185">Reference proteome</keyword>
<keyword evidence="1" id="KW-0812">Transmembrane</keyword>
<dbReference type="AlphaFoldDB" id="A0A564YIH8"/>
<dbReference type="EMBL" id="CABIJS010000222">
    <property type="protein sequence ID" value="VUZ47117.1"/>
    <property type="molecule type" value="Genomic_DNA"/>
</dbReference>
<proteinExistence type="predicted"/>
<accession>A0A564YIH8</accession>
<gene>
    <name evidence="2" type="ORF">WMSIL1_LOCUS6701</name>
</gene>
<protein>
    <submittedName>
        <fullName evidence="2">Uncharacterized protein</fullName>
    </submittedName>
</protein>
<name>A0A564YIH8_HYMDI</name>
<evidence type="ECO:0000313" key="3">
    <source>
        <dbReference type="Proteomes" id="UP000321570"/>
    </source>
</evidence>
<organism evidence="2 3">
    <name type="scientific">Hymenolepis diminuta</name>
    <name type="common">Rat tapeworm</name>
    <dbReference type="NCBI Taxonomy" id="6216"/>
    <lineage>
        <taxon>Eukaryota</taxon>
        <taxon>Metazoa</taxon>
        <taxon>Spiralia</taxon>
        <taxon>Lophotrochozoa</taxon>
        <taxon>Platyhelminthes</taxon>
        <taxon>Cestoda</taxon>
        <taxon>Eucestoda</taxon>
        <taxon>Cyclophyllidea</taxon>
        <taxon>Hymenolepididae</taxon>
        <taxon>Hymenolepis</taxon>
    </lineage>
</organism>
<sequence length="62" mass="6949">MLWPQAEIPWIWLHVGFECTVSGITYLVVVYSEVSLLLLTISGLTIGLNFFNTRIAEDSSFG</sequence>
<keyword evidence="1" id="KW-0472">Membrane</keyword>
<feature type="transmembrane region" description="Helical" evidence="1">
    <location>
        <begin position="24"/>
        <end position="51"/>
    </location>
</feature>
<keyword evidence="1" id="KW-1133">Transmembrane helix</keyword>